<feature type="binding site" evidence="8">
    <location>
        <position position="66"/>
    </location>
    <ligand>
        <name>shikimate</name>
        <dbReference type="ChEBI" id="CHEBI:36208"/>
    </ligand>
</feature>
<evidence type="ECO:0000256" key="6">
    <source>
        <dbReference type="ARBA" id="ARBA00023141"/>
    </source>
</evidence>
<gene>
    <name evidence="8 12" type="primary">aroE</name>
    <name evidence="12" type="ORF">F3N42_08290</name>
</gene>
<evidence type="ECO:0000256" key="8">
    <source>
        <dbReference type="HAMAP-Rule" id="MF_00222"/>
    </source>
</evidence>
<evidence type="ECO:0000256" key="3">
    <source>
        <dbReference type="ARBA" id="ARBA00022605"/>
    </source>
</evidence>
<dbReference type="NCBIfam" id="NF001310">
    <property type="entry name" value="PRK00258.1-2"/>
    <property type="match status" value="1"/>
</dbReference>
<evidence type="ECO:0000313" key="12">
    <source>
        <dbReference type="EMBL" id="KAA9131315.1"/>
    </source>
</evidence>
<evidence type="ECO:0000259" key="10">
    <source>
        <dbReference type="Pfam" id="PF08501"/>
    </source>
</evidence>
<evidence type="ECO:0000259" key="11">
    <source>
        <dbReference type="Pfam" id="PF18317"/>
    </source>
</evidence>
<dbReference type="UniPathway" id="UPA00053">
    <property type="reaction ID" value="UER00087"/>
</dbReference>
<name>A0A5N0T8G0_9GAMM</name>
<comment type="caution">
    <text evidence="12">The sequence shown here is derived from an EMBL/GenBank/DDBJ whole genome shotgun (WGS) entry which is preliminary data.</text>
</comment>
<proteinExistence type="inferred from homology"/>
<dbReference type="EMBL" id="VYXP01000005">
    <property type="protein sequence ID" value="KAA9131315.1"/>
    <property type="molecule type" value="Genomic_DNA"/>
</dbReference>
<dbReference type="GO" id="GO:0050661">
    <property type="term" value="F:NADP binding"/>
    <property type="evidence" value="ECO:0007669"/>
    <property type="project" value="InterPro"/>
</dbReference>
<keyword evidence="5 8" id="KW-0560">Oxidoreductase</keyword>
<dbReference type="InterPro" id="IPR041121">
    <property type="entry name" value="SDH_C"/>
</dbReference>
<sequence>MSERPALRLAIFGSPVAQSKSPLIHPMFGRQFGIDIHYDAREAPAGTLADALAAFAAEGGQGGNITAPLKQEVRALATTCSRRVELAGAANTLVRRDGGWHAENTDGAGLVSDLERLGLAPAGKTIIILGAGGATRGALAALLDAGARRIDIYNRTAATAEALARAHADLGDVRGFGFGQLDQARAADLVMNATSLGHHGDLPPLRNALFAPGATCYDFNYGAAATPILGWCAANDIAAHDGLGMLVGQAVVSFEIWTGKRPDPAPVMAFLRGES</sequence>
<accession>A0A5N0T8G0</accession>
<organism evidence="12 13">
    <name type="scientific">Marinihelvus fidelis</name>
    <dbReference type="NCBI Taxonomy" id="2613842"/>
    <lineage>
        <taxon>Bacteria</taxon>
        <taxon>Pseudomonadati</taxon>
        <taxon>Pseudomonadota</taxon>
        <taxon>Gammaproteobacteria</taxon>
        <taxon>Chromatiales</taxon>
        <taxon>Wenzhouxiangellaceae</taxon>
        <taxon>Marinihelvus</taxon>
    </lineage>
</organism>
<keyword evidence="3 8" id="KW-0028">Amino-acid biosynthesis</keyword>
<dbReference type="GO" id="GO:0005829">
    <property type="term" value="C:cytosol"/>
    <property type="evidence" value="ECO:0007669"/>
    <property type="project" value="TreeGrafter"/>
</dbReference>
<dbReference type="EC" id="1.1.1.25" evidence="2 8"/>
<dbReference type="CDD" id="cd01065">
    <property type="entry name" value="NAD_bind_Shikimate_DH"/>
    <property type="match status" value="1"/>
</dbReference>
<comment type="caution">
    <text evidence="8">Lacks conserved residue(s) required for the propagation of feature annotation.</text>
</comment>
<dbReference type="GO" id="GO:0009073">
    <property type="term" value="P:aromatic amino acid family biosynthetic process"/>
    <property type="evidence" value="ECO:0007669"/>
    <property type="project" value="UniProtKB-KW"/>
</dbReference>
<comment type="subunit">
    <text evidence="8">Homodimer.</text>
</comment>
<dbReference type="AlphaFoldDB" id="A0A5N0T8G0"/>
<feature type="binding site" evidence="8">
    <location>
        <position position="106"/>
    </location>
    <ligand>
        <name>shikimate</name>
        <dbReference type="ChEBI" id="CHEBI:36208"/>
    </ligand>
</feature>
<dbReference type="InterPro" id="IPR022893">
    <property type="entry name" value="Shikimate_DH_fam"/>
</dbReference>
<evidence type="ECO:0000313" key="13">
    <source>
        <dbReference type="Proteomes" id="UP000325372"/>
    </source>
</evidence>
<comment type="similarity">
    <text evidence="8">Belongs to the shikimate dehydrogenase family.</text>
</comment>
<feature type="binding site" evidence="8">
    <location>
        <position position="219"/>
    </location>
    <ligand>
        <name>NADP(+)</name>
        <dbReference type="ChEBI" id="CHEBI:58349"/>
    </ligand>
</feature>
<reference evidence="12 13" key="1">
    <citation type="submission" date="2019-09" db="EMBL/GenBank/DDBJ databases">
        <title>Wenzhouxiangella sp. Genome sequencing and assembly.</title>
        <authorList>
            <person name="Zhang R."/>
        </authorList>
    </citation>
    <scope>NUCLEOTIDE SEQUENCE [LARGE SCALE GENOMIC DNA]</scope>
    <source>
        <strain evidence="12 13">W260</strain>
    </source>
</reference>
<dbReference type="SUPFAM" id="SSF53223">
    <property type="entry name" value="Aminoacid dehydrogenase-like, N-terminal domain"/>
    <property type="match status" value="1"/>
</dbReference>
<feature type="domain" description="Shikimate dehydrogenase substrate binding N-terminal" evidence="10">
    <location>
        <begin position="11"/>
        <end position="93"/>
    </location>
</feature>
<dbReference type="RefSeq" id="WP_150863965.1">
    <property type="nucleotide sequence ID" value="NZ_VYXP01000005.1"/>
</dbReference>
<dbReference type="Proteomes" id="UP000325372">
    <property type="component" value="Unassembled WGS sequence"/>
</dbReference>
<feature type="binding site" evidence="8">
    <location>
        <position position="91"/>
    </location>
    <ligand>
        <name>shikimate</name>
        <dbReference type="ChEBI" id="CHEBI:36208"/>
    </ligand>
</feature>
<feature type="binding site" evidence="8">
    <location>
        <begin position="19"/>
        <end position="21"/>
    </location>
    <ligand>
        <name>shikimate</name>
        <dbReference type="ChEBI" id="CHEBI:36208"/>
    </ligand>
</feature>
<comment type="pathway">
    <text evidence="1 8">Metabolic intermediate biosynthesis; chorismate biosynthesis; chorismate from D-erythrose 4-phosphate and phosphoenolpyruvate: step 4/7.</text>
</comment>
<dbReference type="InterPro" id="IPR006151">
    <property type="entry name" value="Shikm_DH/Glu-tRNA_Rdtase"/>
</dbReference>
<dbReference type="PANTHER" id="PTHR21089">
    <property type="entry name" value="SHIKIMATE DEHYDROGENASE"/>
    <property type="match status" value="1"/>
</dbReference>
<dbReference type="InterPro" id="IPR011342">
    <property type="entry name" value="Shikimate_DH"/>
</dbReference>
<dbReference type="HAMAP" id="MF_00222">
    <property type="entry name" value="Shikimate_DH_AroE"/>
    <property type="match status" value="1"/>
</dbReference>
<keyword evidence="4 8" id="KW-0521">NADP</keyword>
<protein>
    <recommendedName>
        <fullName evidence="2 8">Shikimate dehydrogenase (NADP(+))</fullName>
        <shortName evidence="8">SDH</shortName>
        <ecNumber evidence="2 8">1.1.1.25</ecNumber>
    </recommendedName>
</protein>
<keyword evidence="6 8" id="KW-0057">Aromatic amino acid biosynthesis</keyword>
<dbReference type="NCBIfam" id="TIGR00507">
    <property type="entry name" value="aroE"/>
    <property type="match status" value="1"/>
</dbReference>
<feature type="binding site" evidence="8">
    <location>
        <position position="249"/>
    </location>
    <ligand>
        <name>shikimate</name>
        <dbReference type="ChEBI" id="CHEBI:36208"/>
    </ligand>
</feature>
<comment type="function">
    <text evidence="8">Involved in the biosynthesis of the chorismate, which leads to the biosynthesis of aromatic amino acids. Catalyzes the reversible NADPH linked reduction of 3-dehydroshikimate (DHSA) to yield shikimate (SA).</text>
</comment>
<dbReference type="InterPro" id="IPR046346">
    <property type="entry name" value="Aminoacid_DH-like_N_sf"/>
</dbReference>
<dbReference type="GO" id="GO:0009423">
    <property type="term" value="P:chorismate biosynthetic process"/>
    <property type="evidence" value="ECO:0007669"/>
    <property type="project" value="UniProtKB-UniRule"/>
</dbReference>
<dbReference type="Pfam" id="PF01488">
    <property type="entry name" value="Shikimate_DH"/>
    <property type="match status" value="1"/>
</dbReference>
<evidence type="ECO:0000256" key="2">
    <source>
        <dbReference type="ARBA" id="ARBA00012962"/>
    </source>
</evidence>
<evidence type="ECO:0000256" key="1">
    <source>
        <dbReference type="ARBA" id="ARBA00004871"/>
    </source>
</evidence>
<dbReference type="InterPro" id="IPR036291">
    <property type="entry name" value="NAD(P)-bd_dom_sf"/>
</dbReference>
<feature type="domain" description="SDH C-terminal" evidence="11">
    <location>
        <begin position="242"/>
        <end position="268"/>
    </location>
</feature>
<dbReference type="GO" id="GO:0008652">
    <property type="term" value="P:amino acid biosynthetic process"/>
    <property type="evidence" value="ECO:0007669"/>
    <property type="project" value="UniProtKB-KW"/>
</dbReference>
<evidence type="ECO:0000256" key="4">
    <source>
        <dbReference type="ARBA" id="ARBA00022857"/>
    </source>
</evidence>
<dbReference type="Gene3D" id="3.40.50.10860">
    <property type="entry name" value="Leucine Dehydrogenase, chain A, domain 1"/>
    <property type="match status" value="1"/>
</dbReference>
<evidence type="ECO:0000256" key="5">
    <source>
        <dbReference type="ARBA" id="ARBA00023002"/>
    </source>
</evidence>
<dbReference type="InterPro" id="IPR013708">
    <property type="entry name" value="Shikimate_DH-bd_N"/>
</dbReference>
<dbReference type="Pfam" id="PF18317">
    <property type="entry name" value="SDH_C"/>
    <property type="match status" value="1"/>
</dbReference>
<evidence type="ECO:0000259" key="9">
    <source>
        <dbReference type="Pfam" id="PF01488"/>
    </source>
</evidence>
<dbReference type="SUPFAM" id="SSF51735">
    <property type="entry name" value="NAD(P)-binding Rossmann-fold domains"/>
    <property type="match status" value="1"/>
</dbReference>
<evidence type="ECO:0000256" key="7">
    <source>
        <dbReference type="ARBA" id="ARBA00049442"/>
    </source>
</evidence>
<dbReference type="GO" id="GO:0004764">
    <property type="term" value="F:shikimate 3-dehydrogenase (NADP+) activity"/>
    <property type="evidence" value="ECO:0007669"/>
    <property type="project" value="UniProtKB-UniRule"/>
</dbReference>
<feature type="active site" description="Proton acceptor" evidence="8">
    <location>
        <position position="70"/>
    </location>
</feature>
<comment type="catalytic activity">
    <reaction evidence="7 8">
        <text>shikimate + NADP(+) = 3-dehydroshikimate + NADPH + H(+)</text>
        <dbReference type="Rhea" id="RHEA:17737"/>
        <dbReference type="ChEBI" id="CHEBI:15378"/>
        <dbReference type="ChEBI" id="CHEBI:16630"/>
        <dbReference type="ChEBI" id="CHEBI:36208"/>
        <dbReference type="ChEBI" id="CHEBI:57783"/>
        <dbReference type="ChEBI" id="CHEBI:58349"/>
        <dbReference type="EC" id="1.1.1.25"/>
    </reaction>
</comment>
<dbReference type="Pfam" id="PF08501">
    <property type="entry name" value="Shikimate_dh_N"/>
    <property type="match status" value="1"/>
</dbReference>
<dbReference type="PANTHER" id="PTHR21089:SF1">
    <property type="entry name" value="BIFUNCTIONAL 3-DEHYDROQUINATE DEHYDRATASE_SHIKIMATE DEHYDROGENASE, CHLOROPLASTIC"/>
    <property type="match status" value="1"/>
</dbReference>
<dbReference type="GO" id="GO:0019632">
    <property type="term" value="P:shikimate metabolic process"/>
    <property type="evidence" value="ECO:0007669"/>
    <property type="project" value="InterPro"/>
</dbReference>
<feature type="binding site" evidence="8">
    <location>
        <position position="242"/>
    </location>
    <ligand>
        <name>NADP(+)</name>
        <dbReference type="ChEBI" id="CHEBI:58349"/>
    </ligand>
</feature>
<feature type="binding site" evidence="8">
    <location>
        <position position="221"/>
    </location>
    <ligand>
        <name>shikimate</name>
        <dbReference type="ChEBI" id="CHEBI:36208"/>
    </ligand>
</feature>
<feature type="domain" description="Quinate/shikimate 5-dehydrogenase/glutamyl-tRNA reductase" evidence="9">
    <location>
        <begin position="122"/>
        <end position="195"/>
    </location>
</feature>
<dbReference type="Gene3D" id="3.40.50.720">
    <property type="entry name" value="NAD(P)-binding Rossmann-like Domain"/>
    <property type="match status" value="1"/>
</dbReference>
<keyword evidence="13" id="KW-1185">Reference proteome</keyword>
<feature type="binding site" evidence="8">
    <location>
        <begin position="130"/>
        <end position="134"/>
    </location>
    <ligand>
        <name>NADP(+)</name>
        <dbReference type="ChEBI" id="CHEBI:58349"/>
    </ligand>
</feature>